<dbReference type="RefSeq" id="XP_013240069.1">
    <property type="nucleotide sequence ID" value="XM_013384615.1"/>
</dbReference>
<gene>
    <name evidence="1" type="ORF">K437DRAFT_54421</name>
</gene>
<sequence length="83" mass="9612">MKDTLALWRQRCHCGRDLAAKPSLVRYEVHRHLWCNSHRRTVGEEQGHLTNFFFEIEPPSIRSFVTLTVALLLLLLLPDSLSA</sequence>
<name>A0A066V4W0_TILAU</name>
<protein>
    <submittedName>
        <fullName evidence="1">Uncharacterized protein</fullName>
    </submittedName>
</protein>
<evidence type="ECO:0000313" key="1">
    <source>
        <dbReference type="EMBL" id="KDN36491.1"/>
    </source>
</evidence>
<dbReference type="HOGENOM" id="CLU_2544200_0_0_1"/>
<dbReference type="InParanoid" id="A0A066V4W0"/>
<proteinExistence type="predicted"/>
<reference evidence="1 2" key="1">
    <citation type="submission" date="2014-05" db="EMBL/GenBank/DDBJ databases">
        <title>Draft genome sequence of a rare smut relative, Tilletiaria anomala UBC 951.</title>
        <authorList>
            <consortium name="DOE Joint Genome Institute"/>
            <person name="Toome M."/>
            <person name="Kuo A."/>
            <person name="Henrissat B."/>
            <person name="Lipzen A."/>
            <person name="Tritt A."/>
            <person name="Yoshinaga Y."/>
            <person name="Zane M."/>
            <person name="Barry K."/>
            <person name="Grigoriev I.V."/>
            <person name="Spatafora J.W."/>
            <person name="Aimea M.C."/>
        </authorList>
    </citation>
    <scope>NUCLEOTIDE SEQUENCE [LARGE SCALE GENOMIC DNA]</scope>
    <source>
        <strain evidence="1 2">UBC 951</strain>
    </source>
</reference>
<dbReference type="AlphaFoldDB" id="A0A066V4W0"/>
<comment type="caution">
    <text evidence="1">The sequence shown here is derived from an EMBL/GenBank/DDBJ whole genome shotgun (WGS) entry which is preliminary data.</text>
</comment>
<dbReference type="GeneID" id="25267595"/>
<organism evidence="1 2">
    <name type="scientific">Tilletiaria anomala (strain ATCC 24038 / CBS 436.72 / UBC 951)</name>
    <dbReference type="NCBI Taxonomy" id="1037660"/>
    <lineage>
        <taxon>Eukaryota</taxon>
        <taxon>Fungi</taxon>
        <taxon>Dikarya</taxon>
        <taxon>Basidiomycota</taxon>
        <taxon>Ustilaginomycotina</taxon>
        <taxon>Exobasidiomycetes</taxon>
        <taxon>Georgefischeriales</taxon>
        <taxon>Tilletiariaceae</taxon>
        <taxon>Tilletiaria</taxon>
    </lineage>
</organism>
<dbReference type="EMBL" id="JMSN01000167">
    <property type="protein sequence ID" value="KDN36491.1"/>
    <property type="molecule type" value="Genomic_DNA"/>
</dbReference>
<dbReference type="Proteomes" id="UP000027361">
    <property type="component" value="Unassembled WGS sequence"/>
</dbReference>
<evidence type="ECO:0000313" key="2">
    <source>
        <dbReference type="Proteomes" id="UP000027361"/>
    </source>
</evidence>
<keyword evidence="2" id="KW-1185">Reference proteome</keyword>
<accession>A0A066V4W0</accession>